<feature type="domain" description="Subtilisin inhibitor" evidence="10">
    <location>
        <begin position="39"/>
        <end position="114"/>
    </location>
</feature>
<dbReference type="InterPro" id="IPR036819">
    <property type="entry name" value="Subtilisin_inhibitor-like_sf"/>
</dbReference>
<dbReference type="PRINTS" id="PR00294">
    <property type="entry name" value="SSBTLNINHBTR"/>
</dbReference>
<evidence type="ECO:0000256" key="3">
    <source>
        <dbReference type="ARBA" id="ARBA00011738"/>
    </source>
</evidence>
<dbReference type="RefSeq" id="WP_345577215.1">
    <property type="nucleotide sequence ID" value="NZ_BAABDQ010000053.1"/>
</dbReference>
<evidence type="ECO:0000256" key="8">
    <source>
        <dbReference type="RuleBase" id="RU003471"/>
    </source>
</evidence>
<dbReference type="EMBL" id="BAABDQ010000053">
    <property type="protein sequence ID" value="GAA3616082.1"/>
    <property type="molecule type" value="Genomic_DNA"/>
</dbReference>
<proteinExistence type="inferred from homology"/>
<keyword evidence="4" id="KW-0964">Secreted</keyword>
<sequence length="128" mass="13459">MRLPLLIPSASLCAGLVLAALPAYGAARPNGVFLAVSAHGGNTMRAVGVQCPGVTRGHPYGEVACAAIDAAGGDFDRLPGDSRRRCGKEYAPVTATMGGFWRNRTIGWQKTFRNACALYAKTGAVFRF</sequence>
<evidence type="ECO:0000256" key="2">
    <source>
        <dbReference type="ARBA" id="ARBA00010472"/>
    </source>
</evidence>
<feature type="chain" id="PRO_5045361694" description="Subtilisin inhibitor domain-containing protein" evidence="9">
    <location>
        <begin position="20"/>
        <end position="128"/>
    </location>
</feature>
<comment type="similarity">
    <text evidence="2 8">Belongs to the protease inhibitor I16 (SSI) family.</text>
</comment>
<evidence type="ECO:0000259" key="10">
    <source>
        <dbReference type="Pfam" id="PF00720"/>
    </source>
</evidence>
<evidence type="ECO:0000313" key="12">
    <source>
        <dbReference type="Proteomes" id="UP001500630"/>
    </source>
</evidence>
<evidence type="ECO:0000256" key="7">
    <source>
        <dbReference type="ARBA" id="ARBA00023157"/>
    </source>
</evidence>
<reference evidence="12" key="1">
    <citation type="journal article" date="2019" name="Int. J. Syst. Evol. Microbiol.">
        <title>The Global Catalogue of Microorganisms (GCM) 10K type strain sequencing project: providing services to taxonomists for standard genome sequencing and annotation.</title>
        <authorList>
            <consortium name="The Broad Institute Genomics Platform"/>
            <consortium name="The Broad Institute Genome Sequencing Center for Infectious Disease"/>
            <person name="Wu L."/>
            <person name="Ma J."/>
        </authorList>
    </citation>
    <scope>NUCLEOTIDE SEQUENCE [LARGE SCALE GENOMIC DNA]</scope>
    <source>
        <strain evidence="12">JCM 17326</strain>
    </source>
</reference>
<evidence type="ECO:0000256" key="4">
    <source>
        <dbReference type="ARBA" id="ARBA00022525"/>
    </source>
</evidence>
<evidence type="ECO:0000256" key="6">
    <source>
        <dbReference type="ARBA" id="ARBA00022900"/>
    </source>
</evidence>
<comment type="subcellular location">
    <subcellularLocation>
        <location evidence="1">Secreted</location>
    </subcellularLocation>
</comment>
<dbReference type="Pfam" id="PF00720">
    <property type="entry name" value="SSI"/>
    <property type="match status" value="1"/>
</dbReference>
<evidence type="ECO:0000256" key="5">
    <source>
        <dbReference type="ARBA" id="ARBA00022690"/>
    </source>
</evidence>
<keyword evidence="9" id="KW-0732">Signal</keyword>
<evidence type="ECO:0000313" key="11">
    <source>
        <dbReference type="EMBL" id="GAA3616082.1"/>
    </source>
</evidence>
<dbReference type="Gene3D" id="3.30.350.10">
    <property type="entry name" value="Subtilisin inhibitor-like"/>
    <property type="match status" value="1"/>
</dbReference>
<dbReference type="SUPFAM" id="SSF55399">
    <property type="entry name" value="Subtilisin inhibitor"/>
    <property type="match status" value="1"/>
</dbReference>
<organism evidence="11 12">
    <name type="scientific">Nonomuraea rosea</name>
    <dbReference type="NCBI Taxonomy" id="638574"/>
    <lineage>
        <taxon>Bacteria</taxon>
        <taxon>Bacillati</taxon>
        <taxon>Actinomycetota</taxon>
        <taxon>Actinomycetes</taxon>
        <taxon>Streptosporangiales</taxon>
        <taxon>Streptosporangiaceae</taxon>
        <taxon>Nonomuraea</taxon>
    </lineage>
</organism>
<dbReference type="InterPro" id="IPR023549">
    <property type="entry name" value="Subtilisin_inhibitor"/>
</dbReference>
<evidence type="ECO:0000256" key="1">
    <source>
        <dbReference type="ARBA" id="ARBA00004613"/>
    </source>
</evidence>
<dbReference type="InterPro" id="IPR000691">
    <property type="entry name" value="Prot_inh_I16_SSI"/>
</dbReference>
<keyword evidence="7" id="KW-1015">Disulfide bond</keyword>
<feature type="signal peptide" evidence="9">
    <location>
        <begin position="1"/>
        <end position="19"/>
    </location>
</feature>
<keyword evidence="5 8" id="KW-0646">Protease inhibitor</keyword>
<keyword evidence="12" id="KW-1185">Reference proteome</keyword>
<comment type="caution">
    <text evidence="11">The sequence shown here is derived from an EMBL/GenBank/DDBJ whole genome shotgun (WGS) entry which is preliminary data.</text>
</comment>
<protein>
    <recommendedName>
        <fullName evidence="10">Subtilisin inhibitor domain-containing protein</fullName>
    </recommendedName>
</protein>
<name>A0ABP6ZRL0_9ACTN</name>
<comment type="subunit">
    <text evidence="3">Homodimer.</text>
</comment>
<keyword evidence="6 8" id="KW-0722">Serine protease inhibitor</keyword>
<evidence type="ECO:0000256" key="9">
    <source>
        <dbReference type="SAM" id="SignalP"/>
    </source>
</evidence>
<accession>A0ABP6ZRL0</accession>
<gene>
    <name evidence="11" type="ORF">GCM10022419_121730</name>
</gene>
<dbReference type="Proteomes" id="UP001500630">
    <property type="component" value="Unassembled WGS sequence"/>
</dbReference>